<accession>A0A0F9T3E1</accession>
<sequence>MMDPQQIREALEWSSDARSERERYVQFAAKEYADLLETSERVWWCGEYGARAIDKDPHGWCLGFSAHSRHRKTYGCGWRLLTPIEGTS</sequence>
<proteinExistence type="predicted"/>
<dbReference type="EMBL" id="LAZR01000337">
    <property type="protein sequence ID" value="KKN73744.1"/>
    <property type="molecule type" value="Genomic_DNA"/>
</dbReference>
<name>A0A0F9T3E1_9ZZZZ</name>
<dbReference type="AlphaFoldDB" id="A0A0F9T3E1"/>
<reference evidence="1" key="1">
    <citation type="journal article" date="2015" name="Nature">
        <title>Complex archaea that bridge the gap between prokaryotes and eukaryotes.</title>
        <authorList>
            <person name="Spang A."/>
            <person name="Saw J.H."/>
            <person name="Jorgensen S.L."/>
            <person name="Zaremba-Niedzwiedzka K."/>
            <person name="Martijn J."/>
            <person name="Lind A.E."/>
            <person name="van Eijk R."/>
            <person name="Schleper C."/>
            <person name="Guy L."/>
            <person name="Ettema T.J."/>
        </authorList>
    </citation>
    <scope>NUCLEOTIDE SEQUENCE</scope>
</reference>
<evidence type="ECO:0000313" key="1">
    <source>
        <dbReference type="EMBL" id="KKN73744.1"/>
    </source>
</evidence>
<comment type="caution">
    <text evidence="1">The sequence shown here is derived from an EMBL/GenBank/DDBJ whole genome shotgun (WGS) entry which is preliminary data.</text>
</comment>
<gene>
    <name evidence="1" type="ORF">LCGC14_0396920</name>
</gene>
<protein>
    <submittedName>
        <fullName evidence="1">Uncharacterized protein</fullName>
    </submittedName>
</protein>
<organism evidence="1">
    <name type="scientific">marine sediment metagenome</name>
    <dbReference type="NCBI Taxonomy" id="412755"/>
    <lineage>
        <taxon>unclassified sequences</taxon>
        <taxon>metagenomes</taxon>
        <taxon>ecological metagenomes</taxon>
    </lineage>
</organism>